<evidence type="ECO:0000256" key="1">
    <source>
        <dbReference type="ARBA" id="ARBA00007787"/>
    </source>
</evidence>
<comment type="function">
    <text evidence="4">Has a glutathione-disulfide oxidoreductase activity in the presence of NADPH and glutathione reductase. Reduces low molecular weight disulfides and proteins.</text>
</comment>
<dbReference type="GO" id="GO:0015038">
    <property type="term" value="F:glutathione disulfide oxidoreductase activity"/>
    <property type="evidence" value="ECO:0007669"/>
    <property type="project" value="UniProtKB-UniRule"/>
</dbReference>
<comment type="similarity">
    <text evidence="1 4">Belongs to the glutaredoxin family.</text>
</comment>
<keyword evidence="2 4" id="KW-0813">Transport</keyword>
<feature type="domain" description="Glutaredoxin" evidence="5">
    <location>
        <begin position="4"/>
        <end position="63"/>
    </location>
</feature>
<dbReference type="EMBL" id="RAWE01000034">
    <property type="protein sequence ID" value="RKH03936.1"/>
    <property type="molecule type" value="Genomic_DNA"/>
</dbReference>
<dbReference type="AlphaFoldDB" id="A0A3A8K8V7"/>
<gene>
    <name evidence="6" type="primary">grxC</name>
    <name evidence="6" type="ORF">D7X32_12495</name>
</gene>
<protein>
    <recommendedName>
        <fullName evidence="4">Glutaredoxin</fullName>
    </recommendedName>
</protein>
<dbReference type="NCBIfam" id="TIGR02181">
    <property type="entry name" value="GRX_bact"/>
    <property type="match status" value="1"/>
</dbReference>
<dbReference type="SUPFAM" id="SSF52833">
    <property type="entry name" value="Thioredoxin-like"/>
    <property type="match status" value="1"/>
</dbReference>
<dbReference type="OrthoDB" id="9814618at2"/>
<sequence length="92" mass="10529">MLEVVIYMKRTCPYSRQAMDLLNEKGCEFQKVDIAADERRREEMQQRCGRHTVPQIFIAGRHIGGCDDLYALDERGELDALLGRKAQDSTAP</sequence>
<comment type="caution">
    <text evidence="6">The sequence shown here is derived from an EMBL/GenBank/DDBJ whole genome shotgun (WGS) entry which is preliminary data.</text>
</comment>
<dbReference type="PANTHER" id="PTHR45694">
    <property type="entry name" value="GLUTAREDOXIN 2"/>
    <property type="match status" value="1"/>
</dbReference>
<organism evidence="6 7">
    <name type="scientific">Corallococcus carmarthensis</name>
    <dbReference type="NCBI Taxonomy" id="2316728"/>
    <lineage>
        <taxon>Bacteria</taxon>
        <taxon>Pseudomonadati</taxon>
        <taxon>Myxococcota</taxon>
        <taxon>Myxococcia</taxon>
        <taxon>Myxococcales</taxon>
        <taxon>Cystobacterineae</taxon>
        <taxon>Myxococcaceae</taxon>
        <taxon>Corallococcus</taxon>
    </lineage>
</organism>
<dbReference type="PRINTS" id="PR00160">
    <property type="entry name" value="GLUTAREDOXIN"/>
</dbReference>
<dbReference type="InterPro" id="IPR014025">
    <property type="entry name" value="Glutaredoxin_subgr"/>
</dbReference>
<accession>A0A3A8K8V7</accession>
<evidence type="ECO:0000259" key="5">
    <source>
        <dbReference type="Pfam" id="PF00462"/>
    </source>
</evidence>
<evidence type="ECO:0000256" key="3">
    <source>
        <dbReference type="ARBA" id="ARBA00022982"/>
    </source>
</evidence>
<dbReference type="CDD" id="cd02066">
    <property type="entry name" value="GRX_family"/>
    <property type="match status" value="1"/>
</dbReference>
<evidence type="ECO:0000256" key="2">
    <source>
        <dbReference type="ARBA" id="ARBA00022448"/>
    </source>
</evidence>
<keyword evidence="4" id="KW-0963">Cytoplasm</keyword>
<dbReference type="Gene3D" id="3.40.30.10">
    <property type="entry name" value="Glutaredoxin"/>
    <property type="match status" value="1"/>
</dbReference>
<dbReference type="GO" id="GO:0034599">
    <property type="term" value="P:cellular response to oxidative stress"/>
    <property type="evidence" value="ECO:0007669"/>
    <property type="project" value="TreeGrafter"/>
</dbReference>
<dbReference type="PROSITE" id="PS51354">
    <property type="entry name" value="GLUTAREDOXIN_2"/>
    <property type="match status" value="1"/>
</dbReference>
<evidence type="ECO:0000313" key="7">
    <source>
        <dbReference type="Proteomes" id="UP000268313"/>
    </source>
</evidence>
<keyword evidence="4" id="KW-0676">Redox-active center</keyword>
<dbReference type="InterPro" id="IPR036249">
    <property type="entry name" value="Thioredoxin-like_sf"/>
</dbReference>
<proteinExistence type="inferred from homology"/>
<dbReference type="InterPro" id="IPR011900">
    <property type="entry name" value="GRX_bact"/>
</dbReference>
<dbReference type="RefSeq" id="WP_120602757.1">
    <property type="nucleotide sequence ID" value="NZ_JABFJX010000057.1"/>
</dbReference>
<evidence type="ECO:0000313" key="6">
    <source>
        <dbReference type="EMBL" id="RKH03936.1"/>
    </source>
</evidence>
<keyword evidence="3 4" id="KW-0249">Electron transport</keyword>
<dbReference type="Pfam" id="PF00462">
    <property type="entry name" value="Glutaredoxin"/>
    <property type="match status" value="1"/>
</dbReference>
<dbReference type="GO" id="GO:0005737">
    <property type="term" value="C:cytoplasm"/>
    <property type="evidence" value="ECO:0007669"/>
    <property type="project" value="TreeGrafter"/>
</dbReference>
<dbReference type="InterPro" id="IPR002109">
    <property type="entry name" value="Glutaredoxin"/>
</dbReference>
<reference evidence="7" key="1">
    <citation type="submission" date="2018-09" db="EMBL/GenBank/DDBJ databases">
        <authorList>
            <person name="Livingstone P.G."/>
            <person name="Whitworth D.E."/>
        </authorList>
    </citation>
    <scope>NUCLEOTIDE SEQUENCE [LARGE SCALE GENOMIC DNA]</scope>
    <source>
        <strain evidence="7">CA043D</strain>
    </source>
</reference>
<keyword evidence="7" id="KW-1185">Reference proteome</keyword>
<name>A0A3A8K8V7_9BACT</name>
<evidence type="ECO:0000256" key="4">
    <source>
        <dbReference type="RuleBase" id="RU364065"/>
    </source>
</evidence>
<dbReference type="GO" id="GO:0045454">
    <property type="term" value="P:cell redox homeostasis"/>
    <property type="evidence" value="ECO:0007669"/>
    <property type="project" value="InterPro"/>
</dbReference>
<dbReference type="PANTHER" id="PTHR45694:SF18">
    <property type="entry name" value="GLUTAREDOXIN-1-RELATED"/>
    <property type="match status" value="1"/>
</dbReference>
<dbReference type="Proteomes" id="UP000268313">
    <property type="component" value="Unassembled WGS sequence"/>
</dbReference>